<feature type="transmembrane region" description="Helical" evidence="1">
    <location>
        <begin position="49"/>
        <end position="72"/>
    </location>
</feature>
<dbReference type="AlphaFoldDB" id="J0H3Q5"/>
<protein>
    <submittedName>
        <fullName evidence="3">Flp pilus assembly protein TadG</fullName>
    </submittedName>
</protein>
<organism evidence="3 4">
    <name type="scientific">Rhizobium leguminosarum bv. trifolii WSM597</name>
    <dbReference type="NCBI Taxonomy" id="754764"/>
    <lineage>
        <taxon>Bacteria</taxon>
        <taxon>Pseudomonadati</taxon>
        <taxon>Pseudomonadota</taxon>
        <taxon>Alphaproteobacteria</taxon>
        <taxon>Hyphomicrobiales</taxon>
        <taxon>Rhizobiaceae</taxon>
        <taxon>Rhizobium/Agrobacterium group</taxon>
        <taxon>Rhizobium</taxon>
    </lineage>
</organism>
<accession>J0H3Q5</accession>
<evidence type="ECO:0000313" key="4">
    <source>
        <dbReference type="Proteomes" id="UP000005092"/>
    </source>
</evidence>
<name>J0H3Q5_RHILT</name>
<feature type="domain" description="TadE-like" evidence="2">
    <location>
        <begin position="43"/>
        <end position="82"/>
    </location>
</feature>
<sequence>MWRTENVARVQAMTVIDQKTDKAHSPAPIRFLRFRALARSREGAAAIEFALLAIPYFLVIFAILETFVAFAAEELVSNAVDTMSRKMRTGQITYNLGRTTDMNQAQFRQAFCNEISILIRCSATEVATPSKLYVDVQTFSTFSAIPTTIPKLSTAKYADINTAAFKYTPGGAGTINMVRAYYRWEIITDLVRPYITTIRPSDGSMPNYYLIVATAAFQSEQYP</sequence>
<dbReference type="Pfam" id="PF07811">
    <property type="entry name" value="TadE"/>
    <property type="match status" value="1"/>
</dbReference>
<proteinExistence type="predicted"/>
<evidence type="ECO:0000259" key="2">
    <source>
        <dbReference type="Pfam" id="PF07811"/>
    </source>
</evidence>
<reference evidence="3 4" key="1">
    <citation type="submission" date="2012-02" db="EMBL/GenBank/DDBJ databases">
        <title>Improved High-Quality Draft Sequence of Rhizobium leguminosarum bv. trifolii WSM597.</title>
        <authorList>
            <consortium name="US DOE Joint Genome Institute"/>
            <person name="Lucas S."/>
            <person name="Han J."/>
            <person name="Lapidus A."/>
            <person name="Cheng J.-F."/>
            <person name="Goodwin L."/>
            <person name="Pitluck S."/>
            <person name="Peters L."/>
            <person name="Ovchinnikova G."/>
            <person name="Held B."/>
            <person name="Detter J.C."/>
            <person name="Han C."/>
            <person name="Tapia R."/>
            <person name="Land M."/>
            <person name="Hauser L."/>
            <person name="Kyrpides N."/>
            <person name="Ivanova N."/>
            <person name="Pagani I."/>
            <person name="Brau L."/>
            <person name="Yates R."/>
            <person name="O'Hara G."/>
            <person name="Rui T."/>
            <person name="Howieson J."/>
            <person name="Reeve W."/>
            <person name="Woyke T."/>
        </authorList>
    </citation>
    <scope>NUCLEOTIDE SEQUENCE [LARGE SCALE GENOMIC DNA]</scope>
    <source>
        <strain evidence="3 4">WSM597</strain>
    </source>
</reference>
<dbReference type="EMBL" id="JH719381">
    <property type="protein sequence ID" value="EJB04685.1"/>
    <property type="molecule type" value="Genomic_DNA"/>
</dbReference>
<evidence type="ECO:0000313" key="3">
    <source>
        <dbReference type="EMBL" id="EJB04685.1"/>
    </source>
</evidence>
<keyword evidence="1" id="KW-1133">Transmembrane helix</keyword>
<evidence type="ECO:0000256" key="1">
    <source>
        <dbReference type="SAM" id="Phobius"/>
    </source>
</evidence>
<dbReference type="HOGENOM" id="CLU_111553_0_0_5"/>
<dbReference type="InterPro" id="IPR012495">
    <property type="entry name" value="TadE-like_dom"/>
</dbReference>
<dbReference type="Proteomes" id="UP000005092">
    <property type="component" value="Unassembled WGS sequence"/>
</dbReference>
<keyword evidence="1" id="KW-0472">Membrane</keyword>
<keyword evidence="1" id="KW-0812">Transmembrane</keyword>
<gene>
    <name evidence="3" type="ORF">Rleg9DRAFT_3542</name>
</gene>